<dbReference type="eggNOG" id="ENOG5032UGB">
    <property type="taxonomic scope" value="Bacteria"/>
</dbReference>
<proteinExistence type="predicted"/>
<dbReference type="EMBL" id="CR555306">
    <property type="protein sequence ID" value="CAI09243.1"/>
    <property type="molecule type" value="Genomic_DNA"/>
</dbReference>
<dbReference type="STRING" id="76114.ebD93"/>
<dbReference type="AlphaFoldDB" id="Q5P0C1"/>
<name>Q5P0C1_AROAE</name>
<evidence type="ECO:0000313" key="1">
    <source>
        <dbReference type="EMBL" id="CAI09243.1"/>
    </source>
</evidence>
<evidence type="ECO:0000313" key="2">
    <source>
        <dbReference type="Proteomes" id="UP000006552"/>
    </source>
</evidence>
<keyword evidence="2" id="KW-1185">Reference proteome</keyword>
<evidence type="ECO:0008006" key="3">
    <source>
        <dbReference type="Google" id="ProtNLM"/>
    </source>
</evidence>
<dbReference type="InterPro" id="IPR021508">
    <property type="entry name" value="Gp17-like"/>
</dbReference>
<dbReference type="Proteomes" id="UP000006552">
    <property type="component" value="Chromosome"/>
</dbReference>
<dbReference type="OrthoDB" id="8641784at2"/>
<dbReference type="HOGENOM" id="CLU_142673_1_1_4"/>
<dbReference type="KEGG" id="eba:ebD93"/>
<protein>
    <recommendedName>
        <fullName evidence="3">DUF3168 domain-containing protein</fullName>
    </recommendedName>
</protein>
<dbReference type="RefSeq" id="WP_011238920.1">
    <property type="nucleotide sequence ID" value="NC_006513.1"/>
</dbReference>
<organism evidence="1 2">
    <name type="scientific">Aromatoleum aromaticum (strain DSM 19018 / LMG 30748 / EbN1)</name>
    <name type="common">Azoarcus sp. (strain EbN1)</name>
    <dbReference type="NCBI Taxonomy" id="76114"/>
    <lineage>
        <taxon>Bacteria</taxon>
        <taxon>Pseudomonadati</taxon>
        <taxon>Pseudomonadota</taxon>
        <taxon>Betaproteobacteria</taxon>
        <taxon>Rhodocyclales</taxon>
        <taxon>Rhodocyclaceae</taxon>
        <taxon>Aromatoleum</taxon>
    </lineage>
</organism>
<dbReference type="Pfam" id="PF11367">
    <property type="entry name" value="Tail_completion_gp17"/>
    <property type="match status" value="1"/>
</dbReference>
<sequence length="120" mass="13495">MSLFALVKASPACTALLGANPVRLFEFGTAPELQTLPYATYQELYVRPANVLEGAPSTDHVKYQIDLWSTTATEARALGKAIRRAIDSVGIVTFFQNTFDHEARLYRITLHYHQLERIEP</sequence>
<reference evidence="1 2" key="1">
    <citation type="journal article" date="2005" name="Arch. Microbiol.">
        <title>The genome sequence of an anaerobic aromatic-degrading denitrifying bacterium, strain EbN1.</title>
        <authorList>
            <person name="Rabus R."/>
            <person name="Kube M."/>
            <person name="Heider J."/>
            <person name="Beck A."/>
            <person name="Heitmann K."/>
            <person name="Widdel F."/>
            <person name="Reinhardt R."/>
        </authorList>
    </citation>
    <scope>NUCLEOTIDE SEQUENCE [LARGE SCALE GENOMIC DNA]</scope>
    <source>
        <strain evidence="1 2">EbN1</strain>
    </source>
</reference>
<accession>Q5P0C1</accession>
<gene>
    <name evidence="1" type="ORF">ebD93</name>
</gene>